<evidence type="ECO:0000313" key="1">
    <source>
        <dbReference type="EMBL" id="KAH1080744.1"/>
    </source>
</evidence>
<reference evidence="1 2" key="1">
    <citation type="journal article" date="2021" name="Plant Biotechnol. J.">
        <title>Multi-omics assisted identification of the key and species-specific regulatory components of drought-tolerant mechanisms in Gossypium stocksii.</title>
        <authorList>
            <person name="Yu D."/>
            <person name="Ke L."/>
            <person name="Zhang D."/>
            <person name="Wu Y."/>
            <person name="Sun Y."/>
            <person name="Mei J."/>
            <person name="Sun J."/>
            <person name="Sun Y."/>
        </authorList>
    </citation>
    <scope>NUCLEOTIDE SEQUENCE [LARGE SCALE GENOMIC DNA]</scope>
    <source>
        <strain evidence="2">cv. E1</strain>
        <tissue evidence="1">Leaf</tissue>
    </source>
</reference>
<accession>A0A9D3VE43</accession>
<sequence>TQDMFYKLYSIAMPYVLDSNSGDYGVIYVPTQAPEQCKMANPAPIKISKKQKKVSLAPSTMAIGVSENE</sequence>
<protein>
    <submittedName>
        <fullName evidence="1">Uncharacterized protein</fullName>
    </submittedName>
</protein>
<dbReference type="AlphaFoldDB" id="A0A9D3VE43"/>
<dbReference type="Proteomes" id="UP000828251">
    <property type="component" value="Unassembled WGS sequence"/>
</dbReference>
<comment type="caution">
    <text evidence="1">The sequence shown here is derived from an EMBL/GenBank/DDBJ whole genome shotgun (WGS) entry which is preliminary data.</text>
</comment>
<keyword evidence="2" id="KW-1185">Reference proteome</keyword>
<proteinExistence type="predicted"/>
<dbReference type="EMBL" id="JAIQCV010000007">
    <property type="protein sequence ID" value="KAH1080744.1"/>
    <property type="molecule type" value="Genomic_DNA"/>
</dbReference>
<organism evidence="1 2">
    <name type="scientific">Gossypium stocksii</name>
    <dbReference type="NCBI Taxonomy" id="47602"/>
    <lineage>
        <taxon>Eukaryota</taxon>
        <taxon>Viridiplantae</taxon>
        <taxon>Streptophyta</taxon>
        <taxon>Embryophyta</taxon>
        <taxon>Tracheophyta</taxon>
        <taxon>Spermatophyta</taxon>
        <taxon>Magnoliopsida</taxon>
        <taxon>eudicotyledons</taxon>
        <taxon>Gunneridae</taxon>
        <taxon>Pentapetalae</taxon>
        <taxon>rosids</taxon>
        <taxon>malvids</taxon>
        <taxon>Malvales</taxon>
        <taxon>Malvaceae</taxon>
        <taxon>Malvoideae</taxon>
        <taxon>Gossypium</taxon>
    </lineage>
</organism>
<feature type="non-terminal residue" evidence="1">
    <location>
        <position position="1"/>
    </location>
</feature>
<gene>
    <name evidence="1" type="ORF">J1N35_020505</name>
</gene>
<name>A0A9D3VE43_9ROSI</name>
<evidence type="ECO:0000313" key="2">
    <source>
        <dbReference type="Proteomes" id="UP000828251"/>
    </source>
</evidence>